<dbReference type="SUPFAM" id="SSF53474">
    <property type="entry name" value="alpha/beta-Hydrolases"/>
    <property type="match status" value="1"/>
</dbReference>
<comment type="similarity">
    <text evidence="1">Belongs to the peptidase S10 family.</text>
</comment>
<dbReference type="InterPro" id="IPR001563">
    <property type="entry name" value="Peptidase_S10"/>
</dbReference>
<feature type="chain" id="PRO_5035607929" description="Serine carboxypeptidase" evidence="2">
    <location>
        <begin position="20"/>
        <end position="502"/>
    </location>
</feature>
<dbReference type="PANTHER" id="PTHR11802">
    <property type="entry name" value="SERINE PROTEASE FAMILY S10 SERINE CARBOXYPEPTIDASE"/>
    <property type="match status" value="1"/>
</dbReference>
<protein>
    <recommendedName>
        <fullName evidence="6">Serine carboxypeptidase</fullName>
    </recommendedName>
</protein>
<dbReference type="Gene3D" id="3.40.50.1820">
    <property type="entry name" value="alpha/beta hydrolase"/>
    <property type="match status" value="2"/>
</dbReference>
<dbReference type="GO" id="GO:0004185">
    <property type="term" value="F:serine-type carboxypeptidase activity"/>
    <property type="evidence" value="ECO:0007669"/>
    <property type="project" value="InterPro"/>
</dbReference>
<dbReference type="GO" id="GO:0006508">
    <property type="term" value="P:proteolysis"/>
    <property type="evidence" value="ECO:0007669"/>
    <property type="project" value="InterPro"/>
</dbReference>
<evidence type="ECO:0000256" key="2">
    <source>
        <dbReference type="SAM" id="SignalP"/>
    </source>
</evidence>
<gene>
    <name evidence="3" type="ORF">GPM918_LOCUS39120</name>
    <name evidence="4" type="ORF">SRO942_LOCUS39976</name>
</gene>
<dbReference type="OrthoDB" id="443318at2759"/>
<accession>A0A815WYW7</accession>
<dbReference type="EMBL" id="CAJOBC010092608">
    <property type="protein sequence ID" value="CAF4410513.1"/>
    <property type="molecule type" value="Genomic_DNA"/>
</dbReference>
<organism evidence="3 5">
    <name type="scientific">Didymodactylos carnosus</name>
    <dbReference type="NCBI Taxonomy" id="1234261"/>
    <lineage>
        <taxon>Eukaryota</taxon>
        <taxon>Metazoa</taxon>
        <taxon>Spiralia</taxon>
        <taxon>Gnathifera</taxon>
        <taxon>Rotifera</taxon>
        <taxon>Eurotatoria</taxon>
        <taxon>Bdelloidea</taxon>
        <taxon>Philodinida</taxon>
        <taxon>Philodinidae</taxon>
        <taxon>Didymodactylos</taxon>
    </lineage>
</organism>
<dbReference type="Proteomes" id="UP000663829">
    <property type="component" value="Unassembled WGS sequence"/>
</dbReference>
<evidence type="ECO:0000313" key="3">
    <source>
        <dbReference type="EMBL" id="CAF1549573.1"/>
    </source>
</evidence>
<name>A0A815WYW7_9BILA</name>
<evidence type="ECO:0000256" key="1">
    <source>
        <dbReference type="ARBA" id="ARBA00009431"/>
    </source>
</evidence>
<evidence type="ECO:0008006" key="6">
    <source>
        <dbReference type="Google" id="ProtNLM"/>
    </source>
</evidence>
<keyword evidence="5" id="KW-1185">Reference proteome</keyword>
<dbReference type="EMBL" id="CAJNOQ010026934">
    <property type="protein sequence ID" value="CAF1549573.1"/>
    <property type="molecule type" value="Genomic_DNA"/>
</dbReference>
<proteinExistence type="inferred from homology"/>
<dbReference type="Proteomes" id="UP000681722">
    <property type="component" value="Unassembled WGS sequence"/>
</dbReference>
<dbReference type="PRINTS" id="PR00724">
    <property type="entry name" value="CRBOXYPTASEC"/>
</dbReference>
<comment type="caution">
    <text evidence="3">The sequence shown here is derived from an EMBL/GenBank/DDBJ whole genome shotgun (WGS) entry which is preliminary data.</text>
</comment>
<reference evidence="3" key="1">
    <citation type="submission" date="2021-02" db="EMBL/GenBank/DDBJ databases">
        <authorList>
            <person name="Nowell W R."/>
        </authorList>
    </citation>
    <scope>NUCLEOTIDE SEQUENCE</scope>
</reference>
<evidence type="ECO:0000313" key="4">
    <source>
        <dbReference type="EMBL" id="CAF4410513.1"/>
    </source>
</evidence>
<evidence type="ECO:0000313" key="5">
    <source>
        <dbReference type="Proteomes" id="UP000663829"/>
    </source>
</evidence>
<sequence>MVRFILLLLFLVFHVIVHGINFSTLSGRKPTSPFEEVLTNQAKAQPPFQKFRRSSKSLDGYTTKAKADYIDSLPGILSSEINFRQFSGYLTINDSTKHIFYWFVESQSEPESKPLIWWSNGGPGCSGLISLFEEFGPFRVQPDNVTLLKNPYSWNRVANFLFVESPVGTGFSYSDVPERDYLEWTDLQTAQDNYFAIQMKSNDSTQINLKGLMIGNPLNDPYSLEYVGNVQAFWAHSLIDKPTWDNVVRYCIDPYDRDPYNSETGTGFQPWNDPMCIKYDTQANYLVAPQLYNSSYTRGLDPYALDAPYCTSAQNQRETLWYLRNKVSALKNNSTVKFRACVNSFTVVYLGLSNVQKAIHVRSSKIPPHNNIDDKANNWIDCSTLIANEYSIISQNTYMTSHYTYLLDKKPDLKIIIFSGDDDGVCATVGTQYWLYGMNLTVISPFQAWYHTAKPDQVAGYITKFKGITFITIHGAGHEIALYSPGAAYTFFQNVINGKFTS</sequence>
<dbReference type="InterPro" id="IPR029058">
    <property type="entry name" value="AB_hydrolase_fold"/>
</dbReference>
<feature type="signal peptide" evidence="2">
    <location>
        <begin position="1"/>
        <end position="19"/>
    </location>
</feature>
<dbReference type="Pfam" id="PF00450">
    <property type="entry name" value="Peptidase_S10"/>
    <property type="match status" value="2"/>
</dbReference>
<keyword evidence="2" id="KW-0732">Signal</keyword>
<dbReference type="AlphaFoldDB" id="A0A815WYW7"/>
<dbReference type="PANTHER" id="PTHR11802:SF201">
    <property type="entry name" value="CARBOXYPEPTIDASE"/>
    <property type="match status" value="1"/>
</dbReference>